<feature type="non-terminal residue" evidence="5">
    <location>
        <position position="101"/>
    </location>
</feature>
<feature type="domain" description="Bromo" evidence="4">
    <location>
        <begin position="53"/>
        <end position="101"/>
    </location>
</feature>
<dbReference type="SUPFAM" id="SSF47370">
    <property type="entry name" value="Bromodomain"/>
    <property type="match status" value="1"/>
</dbReference>
<dbReference type="EMBL" id="JAUJLE010001207">
    <property type="protein sequence ID" value="KAK0949366.1"/>
    <property type="molecule type" value="Genomic_DNA"/>
</dbReference>
<dbReference type="CDD" id="cd04369">
    <property type="entry name" value="Bromodomain"/>
    <property type="match status" value="1"/>
</dbReference>
<proteinExistence type="predicted"/>
<protein>
    <recommendedName>
        <fullName evidence="4">Bromo domain-containing protein</fullName>
    </recommendedName>
</protein>
<evidence type="ECO:0000259" key="4">
    <source>
        <dbReference type="PROSITE" id="PS50014"/>
    </source>
</evidence>
<reference evidence="5" key="1">
    <citation type="submission" date="2023-06" db="EMBL/GenBank/DDBJ databases">
        <title>Black Yeasts Isolated from many extreme environments.</title>
        <authorList>
            <person name="Coleine C."/>
            <person name="Stajich J.E."/>
            <person name="Selbmann L."/>
        </authorList>
    </citation>
    <scope>NUCLEOTIDE SEQUENCE</scope>
    <source>
        <strain evidence="5">CCFEE 5200</strain>
    </source>
</reference>
<gene>
    <name evidence="5" type="ORF">LTR91_026521</name>
</gene>
<name>A0AAN6GWQ1_9PEZI</name>
<evidence type="ECO:0000256" key="3">
    <source>
        <dbReference type="SAM" id="MobiDB-lite"/>
    </source>
</evidence>
<dbReference type="AlphaFoldDB" id="A0AAN6GWQ1"/>
<dbReference type="InterPro" id="IPR036427">
    <property type="entry name" value="Bromodomain-like_sf"/>
</dbReference>
<evidence type="ECO:0000256" key="2">
    <source>
        <dbReference type="PROSITE-ProRule" id="PRU00035"/>
    </source>
</evidence>
<dbReference type="Gene3D" id="1.20.920.10">
    <property type="entry name" value="Bromodomain-like"/>
    <property type="match status" value="1"/>
</dbReference>
<accession>A0AAN6GWQ1</accession>
<evidence type="ECO:0000256" key="1">
    <source>
        <dbReference type="ARBA" id="ARBA00023117"/>
    </source>
</evidence>
<dbReference type="Proteomes" id="UP001175353">
    <property type="component" value="Unassembled WGS sequence"/>
</dbReference>
<feature type="region of interest" description="Disordered" evidence="3">
    <location>
        <begin position="1"/>
        <end position="33"/>
    </location>
</feature>
<organism evidence="5 6">
    <name type="scientific">Friedmanniomyces endolithicus</name>
    <dbReference type="NCBI Taxonomy" id="329885"/>
    <lineage>
        <taxon>Eukaryota</taxon>
        <taxon>Fungi</taxon>
        <taxon>Dikarya</taxon>
        <taxon>Ascomycota</taxon>
        <taxon>Pezizomycotina</taxon>
        <taxon>Dothideomycetes</taxon>
        <taxon>Dothideomycetidae</taxon>
        <taxon>Mycosphaerellales</taxon>
        <taxon>Teratosphaeriaceae</taxon>
        <taxon>Friedmanniomyces</taxon>
    </lineage>
</organism>
<dbReference type="InterPro" id="IPR001487">
    <property type="entry name" value="Bromodomain"/>
</dbReference>
<keyword evidence="6" id="KW-1185">Reference proteome</keyword>
<evidence type="ECO:0000313" key="6">
    <source>
        <dbReference type="Proteomes" id="UP001175353"/>
    </source>
</evidence>
<sequence length="101" mass="11407">MPFTKKVKEKSPSSTPLPSTEGAAPNEGSQLPDKELEAAKKILDAIYDYRTADGFDPSKLFHRKVNKRVIPAYYDTIKEPVALSTIKAKLNQRTYQNFSQF</sequence>
<dbReference type="Pfam" id="PF00439">
    <property type="entry name" value="Bromodomain"/>
    <property type="match status" value="1"/>
</dbReference>
<keyword evidence="1 2" id="KW-0103">Bromodomain</keyword>
<dbReference type="PROSITE" id="PS50014">
    <property type="entry name" value="BROMODOMAIN_2"/>
    <property type="match status" value="1"/>
</dbReference>
<comment type="caution">
    <text evidence="5">The sequence shown here is derived from an EMBL/GenBank/DDBJ whole genome shotgun (WGS) entry which is preliminary data.</text>
</comment>
<dbReference type="GO" id="GO:0006325">
    <property type="term" value="P:chromatin organization"/>
    <property type="evidence" value="ECO:0007669"/>
    <property type="project" value="UniProtKB-ARBA"/>
</dbReference>
<dbReference type="PRINTS" id="PR00503">
    <property type="entry name" value="BROMODOMAIN"/>
</dbReference>
<evidence type="ECO:0000313" key="5">
    <source>
        <dbReference type="EMBL" id="KAK0949366.1"/>
    </source>
</evidence>